<protein>
    <submittedName>
        <fullName evidence="3">Uncharacterized protein</fullName>
    </submittedName>
</protein>
<keyword evidence="2" id="KW-1133">Transmembrane helix</keyword>
<evidence type="ECO:0000313" key="4">
    <source>
        <dbReference type="Proteomes" id="UP001595444"/>
    </source>
</evidence>
<accession>A0ABV7D8Y3</accession>
<reference evidence="4" key="1">
    <citation type="journal article" date="2019" name="Int. J. Syst. Evol. Microbiol.">
        <title>The Global Catalogue of Microorganisms (GCM) 10K type strain sequencing project: providing services to taxonomists for standard genome sequencing and annotation.</title>
        <authorList>
            <consortium name="The Broad Institute Genomics Platform"/>
            <consortium name="The Broad Institute Genome Sequencing Center for Infectious Disease"/>
            <person name="Wu L."/>
            <person name="Ma J."/>
        </authorList>
    </citation>
    <scope>NUCLEOTIDE SEQUENCE [LARGE SCALE GENOMIC DNA]</scope>
    <source>
        <strain evidence="4">KCTC 62164</strain>
    </source>
</reference>
<gene>
    <name evidence="3" type="ORF">ACFOKA_14310</name>
</gene>
<dbReference type="EMBL" id="JBHRSL010000010">
    <property type="protein sequence ID" value="MFC3053085.1"/>
    <property type="molecule type" value="Genomic_DNA"/>
</dbReference>
<feature type="transmembrane region" description="Helical" evidence="2">
    <location>
        <begin position="103"/>
        <end position="127"/>
    </location>
</feature>
<comment type="caution">
    <text evidence="3">The sequence shown here is derived from an EMBL/GenBank/DDBJ whole genome shotgun (WGS) entry which is preliminary data.</text>
</comment>
<dbReference type="RefSeq" id="WP_194213152.1">
    <property type="nucleotide sequence ID" value="NZ_CP061205.1"/>
</dbReference>
<sequence length="182" mass="19537">MKLAKKKKKPVRRRSPGEMSGFLPLFIIGLVGVAIFSVEAAVLVSSGMVPTLVLALTGKGENKSAKLQCVTFTNLCGILFMLPDVIHRPSSVYETIAEPINLLIMWGAAVFGYALIYIGPHIAAIVLQGLSQDRLKQIAAQRQALIEQWGHEVLGDKDDQTGPGAAQNLLQRPGSGGPVQPR</sequence>
<name>A0ABV7D8Y3_9PROT</name>
<proteinExistence type="predicted"/>
<keyword evidence="2" id="KW-0472">Membrane</keyword>
<organism evidence="3 4">
    <name type="scientific">Kordiimonas pumila</name>
    <dbReference type="NCBI Taxonomy" id="2161677"/>
    <lineage>
        <taxon>Bacteria</taxon>
        <taxon>Pseudomonadati</taxon>
        <taxon>Pseudomonadota</taxon>
        <taxon>Alphaproteobacteria</taxon>
        <taxon>Kordiimonadales</taxon>
        <taxon>Kordiimonadaceae</taxon>
        <taxon>Kordiimonas</taxon>
    </lineage>
</organism>
<keyword evidence="2" id="KW-0812">Transmembrane</keyword>
<evidence type="ECO:0000313" key="3">
    <source>
        <dbReference type="EMBL" id="MFC3053085.1"/>
    </source>
</evidence>
<evidence type="ECO:0000256" key="1">
    <source>
        <dbReference type="SAM" id="MobiDB-lite"/>
    </source>
</evidence>
<dbReference type="Proteomes" id="UP001595444">
    <property type="component" value="Unassembled WGS sequence"/>
</dbReference>
<keyword evidence="4" id="KW-1185">Reference proteome</keyword>
<feature type="transmembrane region" description="Helical" evidence="2">
    <location>
        <begin position="21"/>
        <end position="44"/>
    </location>
</feature>
<feature type="region of interest" description="Disordered" evidence="1">
    <location>
        <begin position="156"/>
        <end position="182"/>
    </location>
</feature>
<evidence type="ECO:0000256" key="2">
    <source>
        <dbReference type="SAM" id="Phobius"/>
    </source>
</evidence>